<dbReference type="Pfam" id="PF12660">
    <property type="entry name" value="zf-TFIIIC"/>
    <property type="match status" value="1"/>
</dbReference>
<keyword evidence="5" id="KW-1185">Reference proteome</keyword>
<dbReference type="InterPro" id="IPR024761">
    <property type="entry name" value="TFIIIC_delta_N"/>
</dbReference>
<dbReference type="PANTHER" id="PTHR15496:SF2">
    <property type="entry name" value="GENERAL TRANSCRIPTION FACTOR 3C POLYPEPTIDE 4"/>
    <property type="match status" value="1"/>
</dbReference>
<feature type="chain" id="PRO_5007865964" description="Transcription factor IIIC putative zinc-finger domain-containing protein" evidence="1">
    <location>
        <begin position="18"/>
        <end position="782"/>
    </location>
</feature>
<sequence>MVHASLLTALSLPGVSAAPSGSKCLQWTADGQLIVLTKSAVHIMIPHVAVSNELSSNVEHVEGKVQDPSSDLKRIGWLRTMIGIDKTLAYQWPADCQEWGAVALGSLDQGFRAVTSSPSNLSGDASCLLVVLNSNMELTLWGPVKNFLTGEWTKLVDVTAVLRAHFTVDVDSALVNVLRAQSTCIEWSSQADFGLAPMPRLDGSLLAVGNRAGSVSFLRFCGNADGSWEVGCAATVPLADRWVTHVAWSSWKQRQSGRCEASLACGIADGSAIVLRVVQTLRPEASPPGFVPNYSVHVSFEALDSRPAESDGRGLTCMKWTELSPDLDMLVYSKPGKLYLWSWPSNGLTPSLRTIALRAQQLSVGSSALTPVVGIEHAHSEDALVVSLADGSFHLVHDISGKRPHAASPDNLRLSSIQLSRAARSAFAAAEPESTTEKDVNRNYGMISFDGCAWFAWLHESCRPTDFSYKHDARHNCMLVVARLWDIEWENHLLSTVQHLITNVRTGEGKSPLSLLRPAMLYLQDRKALGRICGRLLGILKQTPLPSDVFSHSVSPDFSSAIPEVRQGIIRSLGAYLFGSDALLTLRLRLLITDLCARTAELDHDRQAFAEISAQCNSQIQSRVQTAVLHHILTVLPALTEADVPFTLRMVARACLPGSHPDVVEDAHELSTKLGPRATNTDPSAQNEPCPACQAPIPFQEPAIAECPHGHVWTRCSVTSYIIATPVIRACGSCNSKAFPLQHLSARQVGIPDDIRNSWLAVDLLHAAQRCLRCGCNFVVLL</sequence>
<dbReference type="SUPFAM" id="SSF69322">
    <property type="entry name" value="Tricorn protease domain 2"/>
    <property type="match status" value="1"/>
</dbReference>
<feature type="domain" description="Transcription factor IIIC 90kDa subunit N-terminal" evidence="2">
    <location>
        <begin position="27"/>
        <end position="359"/>
    </location>
</feature>
<evidence type="ECO:0000256" key="1">
    <source>
        <dbReference type="SAM" id="SignalP"/>
    </source>
</evidence>
<reference evidence="4 5" key="1">
    <citation type="journal article" date="2016" name="Mol. Biol. Evol.">
        <title>Comparative Genomics of Early-Diverging Mushroom-Forming Fungi Provides Insights into the Origins of Lignocellulose Decay Capabilities.</title>
        <authorList>
            <person name="Nagy L.G."/>
            <person name="Riley R."/>
            <person name="Tritt A."/>
            <person name="Adam C."/>
            <person name="Daum C."/>
            <person name="Floudas D."/>
            <person name="Sun H."/>
            <person name="Yadav J.S."/>
            <person name="Pangilinan J."/>
            <person name="Larsson K.H."/>
            <person name="Matsuura K."/>
            <person name="Barry K."/>
            <person name="Labutti K."/>
            <person name="Kuo R."/>
            <person name="Ohm R.A."/>
            <person name="Bhattacharya S.S."/>
            <person name="Shirouzu T."/>
            <person name="Yoshinaga Y."/>
            <person name="Martin F.M."/>
            <person name="Grigoriev I.V."/>
            <person name="Hibbett D.S."/>
        </authorList>
    </citation>
    <scope>NUCLEOTIDE SEQUENCE [LARGE SCALE GENOMIC DNA]</scope>
    <source>
        <strain evidence="4 5">L-15889</strain>
    </source>
</reference>
<dbReference type="EMBL" id="KV429049">
    <property type="protein sequence ID" value="KZT70773.1"/>
    <property type="molecule type" value="Genomic_DNA"/>
</dbReference>
<dbReference type="InterPro" id="IPR024764">
    <property type="entry name" value="TFIIIC_Znf"/>
</dbReference>
<evidence type="ECO:0000259" key="3">
    <source>
        <dbReference type="Pfam" id="PF12660"/>
    </source>
</evidence>
<feature type="domain" description="Transcription factor IIIC putative zinc-finger" evidence="3">
    <location>
        <begin position="687"/>
        <end position="778"/>
    </location>
</feature>
<dbReference type="PANTHER" id="PTHR15496">
    <property type="entry name" value="GENERAL TRANSCRIPTION FACTOR 3C POLYPEPTIDE 4 FAMILY"/>
    <property type="match status" value="1"/>
</dbReference>
<dbReference type="AlphaFoldDB" id="A0A165RHV9"/>
<evidence type="ECO:0000259" key="2">
    <source>
        <dbReference type="Pfam" id="PF12657"/>
    </source>
</evidence>
<accession>A0A165RHV9</accession>
<dbReference type="InterPro" id="IPR044230">
    <property type="entry name" value="GTF3C4"/>
</dbReference>
<evidence type="ECO:0008006" key="6">
    <source>
        <dbReference type="Google" id="ProtNLM"/>
    </source>
</evidence>
<gene>
    <name evidence="4" type="ORF">DAEQUDRAFT_810373</name>
</gene>
<dbReference type="STRING" id="1314783.A0A165RHV9"/>
<dbReference type="OrthoDB" id="421374at2759"/>
<dbReference type="GO" id="GO:0000127">
    <property type="term" value="C:transcription factor TFIIIC complex"/>
    <property type="evidence" value="ECO:0007669"/>
    <property type="project" value="InterPro"/>
</dbReference>
<name>A0A165RHV9_9APHY</name>
<proteinExistence type="predicted"/>
<keyword evidence="1" id="KW-0732">Signal</keyword>
<organism evidence="4 5">
    <name type="scientific">Daedalea quercina L-15889</name>
    <dbReference type="NCBI Taxonomy" id="1314783"/>
    <lineage>
        <taxon>Eukaryota</taxon>
        <taxon>Fungi</taxon>
        <taxon>Dikarya</taxon>
        <taxon>Basidiomycota</taxon>
        <taxon>Agaricomycotina</taxon>
        <taxon>Agaricomycetes</taxon>
        <taxon>Polyporales</taxon>
        <taxon>Fomitopsis</taxon>
    </lineage>
</organism>
<dbReference type="Proteomes" id="UP000076727">
    <property type="component" value="Unassembled WGS sequence"/>
</dbReference>
<dbReference type="Gene3D" id="2.130.10.10">
    <property type="entry name" value="YVTN repeat-like/Quinoprotein amine dehydrogenase"/>
    <property type="match status" value="1"/>
</dbReference>
<dbReference type="InterPro" id="IPR015943">
    <property type="entry name" value="WD40/YVTN_repeat-like_dom_sf"/>
</dbReference>
<evidence type="ECO:0000313" key="5">
    <source>
        <dbReference type="Proteomes" id="UP000076727"/>
    </source>
</evidence>
<feature type="signal peptide" evidence="1">
    <location>
        <begin position="1"/>
        <end position="17"/>
    </location>
</feature>
<evidence type="ECO:0000313" key="4">
    <source>
        <dbReference type="EMBL" id="KZT70773.1"/>
    </source>
</evidence>
<dbReference type="GO" id="GO:0004402">
    <property type="term" value="F:histone acetyltransferase activity"/>
    <property type="evidence" value="ECO:0007669"/>
    <property type="project" value="InterPro"/>
</dbReference>
<dbReference type="Pfam" id="PF12657">
    <property type="entry name" value="TFIIIC_delta"/>
    <property type="match status" value="1"/>
</dbReference>
<protein>
    <recommendedName>
        <fullName evidence="6">Transcription factor IIIC putative zinc-finger domain-containing protein</fullName>
    </recommendedName>
</protein>
<dbReference type="GO" id="GO:0006384">
    <property type="term" value="P:transcription initiation at RNA polymerase III promoter"/>
    <property type="evidence" value="ECO:0007669"/>
    <property type="project" value="InterPro"/>
</dbReference>